<feature type="transmembrane region" description="Helical" evidence="1">
    <location>
        <begin position="234"/>
        <end position="258"/>
    </location>
</feature>
<dbReference type="Gene3D" id="1.20.1250.20">
    <property type="entry name" value="MFS general substrate transporter like domains"/>
    <property type="match status" value="2"/>
</dbReference>
<dbReference type="SUPFAM" id="SSF103473">
    <property type="entry name" value="MFS general substrate transporter"/>
    <property type="match status" value="1"/>
</dbReference>
<keyword evidence="3" id="KW-1185">Reference proteome</keyword>
<dbReference type="PANTHER" id="PTHR11360:SF303">
    <property type="entry name" value="MAJOR FACILITATOR SUPERFAMILY (MFS) PROFILE DOMAIN-CONTAINING PROTEIN"/>
    <property type="match status" value="1"/>
</dbReference>
<feature type="transmembrane region" description="Helical" evidence="1">
    <location>
        <begin position="359"/>
        <end position="381"/>
    </location>
</feature>
<dbReference type="AlphaFoldDB" id="A0A2G8KEU2"/>
<feature type="transmembrane region" description="Helical" evidence="1">
    <location>
        <begin position="270"/>
        <end position="289"/>
    </location>
</feature>
<keyword evidence="1" id="KW-0472">Membrane</keyword>
<gene>
    <name evidence="2" type="ORF">BSL78_16651</name>
</gene>
<dbReference type="GO" id="GO:0008028">
    <property type="term" value="F:monocarboxylic acid transmembrane transporter activity"/>
    <property type="evidence" value="ECO:0007669"/>
    <property type="project" value="TreeGrafter"/>
</dbReference>
<dbReference type="InterPro" id="IPR050327">
    <property type="entry name" value="Proton-linked_MCT"/>
</dbReference>
<feature type="transmembrane region" description="Helical" evidence="1">
    <location>
        <begin position="301"/>
        <end position="318"/>
    </location>
</feature>
<feature type="transmembrane region" description="Helical" evidence="1">
    <location>
        <begin position="151"/>
        <end position="174"/>
    </location>
</feature>
<reference evidence="2 3" key="1">
    <citation type="journal article" date="2017" name="PLoS Biol.">
        <title>The sea cucumber genome provides insights into morphological evolution and visceral regeneration.</title>
        <authorList>
            <person name="Zhang X."/>
            <person name="Sun L."/>
            <person name="Yuan J."/>
            <person name="Sun Y."/>
            <person name="Gao Y."/>
            <person name="Zhang L."/>
            <person name="Li S."/>
            <person name="Dai H."/>
            <person name="Hamel J.F."/>
            <person name="Liu C."/>
            <person name="Yu Y."/>
            <person name="Liu S."/>
            <person name="Lin W."/>
            <person name="Guo K."/>
            <person name="Jin S."/>
            <person name="Xu P."/>
            <person name="Storey K.B."/>
            <person name="Huan P."/>
            <person name="Zhang T."/>
            <person name="Zhou Y."/>
            <person name="Zhang J."/>
            <person name="Lin C."/>
            <person name="Li X."/>
            <person name="Xing L."/>
            <person name="Huo D."/>
            <person name="Sun M."/>
            <person name="Wang L."/>
            <person name="Mercier A."/>
            <person name="Li F."/>
            <person name="Yang H."/>
            <person name="Xiang J."/>
        </authorList>
    </citation>
    <scope>NUCLEOTIDE SEQUENCE [LARGE SCALE GENOMIC DNA]</scope>
    <source>
        <strain evidence="2">Shaxun</strain>
        <tissue evidence="2">Muscle</tissue>
    </source>
</reference>
<protein>
    <submittedName>
        <fullName evidence="2">Putative monocarboxylate transporter 2-like</fullName>
    </submittedName>
</protein>
<dbReference type="InterPro" id="IPR036259">
    <property type="entry name" value="MFS_trans_sf"/>
</dbReference>
<keyword evidence="1" id="KW-0812">Transmembrane</keyword>
<name>A0A2G8KEU2_STIJA</name>
<evidence type="ECO:0000256" key="1">
    <source>
        <dbReference type="SAM" id="Phobius"/>
    </source>
</evidence>
<keyword evidence="1" id="KW-1133">Transmembrane helix</keyword>
<dbReference type="OrthoDB" id="6416467at2759"/>
<organism evidence="2 3">
    <name type="scientific">Stichopus japonicus</name>
    <name type="common">Sea cucumber</name>
    <dbReference type="NCBI Taxonomy" id="307972"/>
    <lineage>
        <taxon>Eukaryota</taxon>
        <taxon>Metazoa</taxon>
        <taxon>Echinodermata</taxon>
        <taxon>Eleutherozoa</taxon>
        <taxon>Echinozoa</taxon>
        <taxon>Holothuroidea</taxon>
        <taxon>Aspidochirotacea</taxon>
        <taxon>Aspidochirotida</taxon>
        <taxon>Stichopodidae</taxon>
        <taxon>Apostichopus</taxon>
    </lineage>
</organism>
<feature type="transmembrane region" description="Helical" evidence="1">
    <location>
        <begin position="119"/>
        <end position="139"/>
    </location>
</feature>
<feature type="transmembrane region" description="Helical" evidence="1">
    <location>
        <begin position="93"/>
        <end position="113"/>
    </location>
</feature>
<evidence type="ECO:0000313" key="2">
    <source>
        <dbReference type="EMBL" id="PIK46490.1"/>
    </source>
</evidence>
<feature type="transmembrane region" description="Helical" evidence="1">
    <location>
        <begin position="324"/>
        <end position="347"/>
    </location>
</feature>
<proteinExistence type="predicted"/>
<comment type="caution">
    <text evidence="2">The sequence shown here is derived from an EMBL/GenBank/DDBJ whole genome shotgun (WGS) entry which is preliminary data.</text>
</comment>
<feature type="transmembrane region" description="Helical" evidence="1">
    <location>
        <begin position="180"/>
        <end position="201"/>
    </location>
</feature>
<dbReference type="PANTHER" id="PTHR11360">
    <property type="entry name" value="MONOCARBOXYLATE TRANSPORTER"/>
    <property type="match status" value="1"/>
</dbReference>
<dbReference type="InterPro" id="IPR011701">
    <property type="entry name" value="MFS"/>
</dbReference>
<accession>A0A2G8KEU2</accession>
<dbReference type="Proteomes" id="UP000230750">
    <property type="component" value="Unassembled WGS sequence"/>
</dbReference>
<dbReference type="EMBL" id="MRZV01000641">
    <property type="protein sequence ID" value="PIK46490.1"/>
    <property type="molecule type" value="Genomic_DNA"/>
</dbReference>
<feature type="transmembrane region" description="Helical" evidence="1">
    <location>
        <begin position="387"/>
        <end position="412"/>
    </location>
</feature>
<evidence type="ECO:0000313" key="3">
    <source>
        <dbReference type="Proteomes" id="UP000230750"/>
    </source>
</evidence>
<feature type="transmembrane region" description="Helical" evidence="1">
    <location>
        <begin position="63"/>
        <end position="86"/>
    </location>
</feature>
<dbReference type="Pfam" id="PF07690">
    <property type="entry name" value="MFS_1"/>
    <property type="match status" value="1"/>
</dbReference>
<sequence>MGFCTLARIEQTYIMWNMSPRTLAKGKVFVARTIYLVMGFAEQRSFGELLPGYVKIFHTSVTLAGWSLTLITGLSYLLAPVIRILIDMTSLRFVALVGGTVYGMSFIILGLFAKNIWHVFVLHTLIGLSSASVNLATYVDIGEQFETSFGVANSASYLIASTIGIIFPLLVLYFNVTYGLRWTLMLYGAISLHLIAGGLWVTSSRTAQFNSESDDVSSTNHSSQPSLVRAHPTVVLLFLFCGVTFTISVGYALVLYPFGLEKDLPLEKAALLISWYSIGSLFGRLYIFLVFKWQLEYRKDVIVVPITIEVALQLASIYSSNAVVISLGAAVAGFATGTSSTWASSVIRAISCEMHFRSAVAWLTTFAGVGATFAGLFAGWIHGINQSYQYVVMSYVGLSIIQCLLALAILVLKQDKECHVSPSAIENSCSMNDLQAGTSKKR</sequence>